<dbReference type="GO" id="GO:0003755">
    <property type="term" value="F:peptidyl-prolyl cis-trans isomerase activity"/>
    <property type="evidence" value="ECO:0007669"/>
    <property type="project" value="UniProtKB-KW"/>
</dbReference>
<dbReference type="Proteomes" id="UP000789595">
    <property type="component" value="Unassembled WGS sequence"/>
</dbReference>
<dbReference type="SUPFAM" id="SSF54534">
    <property type="entry name" value="FKBP-like"/>
    <property type="match status" value="1"/>
</dbReference>
<sequence>MRALLLLAASARALTTSSRRRFGLGAASAASAAALAPAQPAAAAVREGSTKSGLRFRVEVEGSGDTPKRGQQALLDYVLRVGVDGKPPLYVDGTKQTFPARPQQFTLGVGAQIPGFDEAVLDMKVGETRTVIVPPKLGYGANGTEGFDDKIPKDATLIYTLELKSLLPFAPTDAQQKWIADHPNPWEM</sequence>
<dbReference type="Pfam" id="PF00254">
    <property type="entry name" value="FKBP_C"/>
    <property type="match status" value="1"/>
</dbReference>
<dbReference type="PANTHER" id="PTHR43811">
    <property type="entry name" value="FKBP-TYPE PEPTIDYL-PROLYL CIS-TRANS ISOMERASE FKPA"/>
    <property type="match status" value="1"/>
</dbReference>
<evidence type="ECO:0000256" key="3">
    <source>
        <dbReference type="ARBA" id="ARBA00023110"/>
    </source>
</evidence>
<evidence type="ECO:0000313" key="7">
    <source>
        <dbReference type="EMBL" id="CAE0687038.1"/>
    </source>
</evidence>
<dbReference type="PROSITE" id="PS51318">
    <property type="entry name" value="TAT"/>
    <property type="match status" value="1"/>
</dbReference>
<proteinExistence type="predicted"/>
<evidence type="ECO:0000256" key="5">
    <source>
        <dbReference type="PROSITE-ProRule" id="PRU00277"/>
    </source>
</evidence>
<evidence type="ECO:0000256" key="1">
    <source>
        <dbReference type="ARBA" id="ARBA00000971"/>
    </source>
</evidence>
<keyword evidence="3 5" id="KW-0697">Rotamase</keyword>
<accession>A0A7S3ZLG0</accession>
<reference evidence="7" key="1">
    <citation type="submission" date="2021-01" db="EMBL/GenBank/DDBJ databases">
        <authorList>
            <person name="Corre E."/>
            <person name="Pelletier E."/>
            <person name="Niang G."/>
            <person name="Scheremetjew M."/>
            <person name="Finn R."/>
            <person name="Kale V."/>
            <person name="Holt S."/>
            <person name="Cochrane G."/>
            <person name="Meng A."/>
            <person name="Brown T."/>
            <person name="Cohen L."/>
        </authorList>
    </citation>
    <scope>NUCLEOTIDE SEQUENCE</scope>
    <source>
        <strain evidence="7">CCMP1756</strain>
    </source>
</reference>
<protein>
    <recommendedName>
        <fullName evidence="2 5">peptidylprolyl isomerase</fullName>
        <ecNumber evidence="2 5">5.2.1.8</ecNumber>
    </recommendedName>
</protein>
<dbReference type="EMBL" id="CAKKNE010000005">
    <property type="protein sequence ID" value="CAH0377328.1"/>
    <property type="molecule type" value="Genomic_DNA"/>
</dbReference>
<keyword evidence="9" id="KW-1185">Reference proteome</keyword>
<dbReference type="PANTHER" id="PTHR43811:SF19">
    <property type="entry name" value="39 KDA FK506-BINDING NUCLEAR PROTEIN"/>
    <property type="match status" value="1"/>
</dbReference>
<keyword evidence="4 5" id="KW-0413">Isomerase</keyword>
<gene>
    <name evidence="7" type="ORF">PCAL00307_LOCUS2472</name>
    <name evidence="8" type="ORF">PECAL_5P18900</name>
</gene>
<evidence type="ECO:0000256" key="4">
    <source>
        <dbReference type="ARBA" id="ARBA00023235"/>
    </source>
</evidence>
<dbReference type="EC" id="5.2.1.8" evidence="2 5"/>
<dbReference type="InterPro" id="IPR046357">
    <property type="entry name" value="PPIase_dom_sf"/>
</dbReference>
<feature type="domain" description="PPIase FKBP-type" evidence="6">
    <location>
        <begin position="70"/>
        <end position="167"/>
    </location>
</feature>
<dbReference type="InterPro" id="IPR006311">
    <property type="entry name" value="TAT_signal"/>
</dbReference>
<dbReference type="PROSITE" id="PS50059">
    <property type="entry name" value="FKBP_PPIASE"/>
    <property type="match status" value="1"/>
</dbReference>
<dbReference type="EMBL" id="HBIW01002944">
    <property type="protein sequence ID" value="CAE0687038.1"/>
    <property type="molecule type" value="Transcribed_RNA"/>
</dbReference>
<evidence type="ECO:0000256" key="2">
    <source>
        <dbReference type="ARBA" id="ARBA00013194"/>
    </source>
</evidence>
<evidence type="ECO:0000259" key="6">
    <source>
        <dbReference type="PROSITE" id="PS50059"/>
    </source>
</evidence>
<organism evidence="7">
    <name type="scientific">Pelagomonas calceolata</name>
    <dbReference type="NCBI Taxonomy" id="35677"/>
    <lineage>
        <taxon>Eukaryota</taxon>
        <taxon>Sar</taxon>
        <taxon>Stramenopiles</taxon>
        <taxon>Ochrophyta</taxon>
        <taxon>Pelagophyceae</taxon>
        <taxon>Pelagomonadales</taxon>
        <taxon>Pelagomonadaceae</taxon>
        <taxon>Pelagomonas</taxon>
    </lineage>
</organism>
<dbReference type="InterPro" id="IPR001179">
    <property type="entry name" value="PPIase_FKBP_dom"/>
</dbReference>
<name>A0A7S3ZLG0_9STRA</name>
<dbReference type="Gene3D" id="3.10.50.40">
    <property type="match status" value="1"/>
</dbReference>
<reference evidence="8" key="2">
    <citation type="submission" date="2021-11" db="EMBL/GenBank/DDBJ databases">
        <authorList>
            <consortium name="Genoscope - CEA"/>
            <person name="William W."/>
        </authorList>
    </citation>
    <scope>NUCLEOTIDE SEQUENCE</scope>
</reference>
<dbReference type="AlphaFoldDB" id="A0A7S3ZLG0"/>
<evidence type="ECO:0000313" key="8">
    <source>
        <dbReference type="EMBL" id="CAH0377328.1"/>
    </source>
</evidence>
<evidence type="ECO:0000313" key="9">
    <source>
        <dbReference type="Proteomes" id="UP000789595"/>
    </source>
</evidence>
<comment type="catalytic activity">
    <reaction evidence="1 5">
        <text>[protein]-peptidylproline (omega=180) = [protein]-peptidylproline (omega=0)</text>
        <dbReference type="Rhea" id="RHEA:16237"/>
        <dbReference type="Rhea" id="RHEA-COMP:10747"/>
        <dbReference type="Rhea" id="RHEA-COMP:10748"/>
        <dbReference type="ChEBI" id="CHEBI:83833"/>
        <dbReference type="ChEBI" id="CHEBI:83834"/>
        <dbReference type="EC" id="5.2.1.8"/>
    </reaction>
</comment>
<dbReference type="OrthoDB" id="1902587at2759"/>